<evidence type="ECO:0008006" key="4">
    <source>
        <dbReference type="Google" id="ProtNLM"/>
    </source>
</evidence>
<reference evidence="2 3" key="1">
    <citation type="submission" date="2018-11" db="EMBL/GenBank/DDBJ databases">
        <title>Genome assembly of Steccherinum ochraceum LE-BIN_3174, the white-rot fungus of the Steccherinaceae family (The Residual Polyporoid clade, Polyporales, Basidiomycota).</title>
        <authorList>
            <person name="Fedorova T.V."/>
            <person name="Glazunova O.A."/>
            <person name="Landesman E.O."/>
            <person name="Moiseenko K.V."/>
            <person name="Psurtseva N.V."/>
            <person name="Savinova O.S."/>
            <person name="Shakhova N.V."/>
            <person name="Tyazhelova T.V."/>
            <person name="Vasina D.V."/>
        </authorList>
    </citation>
    <scope>NUCLEOTIDE SEQUENCE [LARGE SCALE GENOMIC DNA]</scope>
    <source>
        <strain evidence="2 3">LE-BIN_3174</strain>
    </source>
</reference>
<accession>A0A4V2MVH3</accession>
<protein>
    <recommendedName>
        <fullName evidence="4">F-box domain-containing protein</fullName>
    </recommendedName>
</protein>
<feature type="region of interest" description="Disordered" evidence="1">
    <location>
        <begin position="459"/>
        <end position="478"/>
    </location>
</feature>
<feature type="compositionally biased region" description="Pro residues" evidence="1">
    <location>
        <begin position="459"/>
        <end position="471"/>
    </location>
</feature>
<evidence type="ECO:0000313" key="3">
    <source>
        <dbReference type="Proteomes" id="UP000292702"/>
    </source>
</evidence>
<dbReference type="AlphaFoldDB" id="A0A4V2MVH3"/>
<dbReference type="OrthoDB" id="2750284at2759"/>
<dbReference type="EMBL" id="RWJN01000374">
    <property type="protein sequence ID" value="TCD62417.1"/>
    <property type="molecule type" value="Genomic_DNA"/>
</dbReference>
<proteinExistence type="predicted"/>
<evidence type="ECO:0000256" key="1">
    <source>
        <dbReference type="SAM" id="MobiDB-lite"/>
    </source>
</evidence>
<dbReference type="Proteomes" id="UP000292702">
    <property type="component" value="Unassembled WGS sequence"/>
</dbReference>
<sequence>MDSTLPNVPALPAQAVPTPLPYPPPRPQLPIEICEIIIDYVASTARTQRRKEHRQTLRCCLQVCHAWIPRSQFHLMAKVVFRSRDSVAYFSRLLQRSPDLRQRIKEAVIKVQDAADQSWVSCVPFLLPLQLNSLRLDRDVDLSLLHPTASRRFDLLKVKEIDLALVRYTRYSQIARFAVTGAVKATWFLQEDVLSNGGVIRGKRTALKNVVVSAHTPRELIALLRNFSIFSSNPLVIDFYIDLLPTAAAPSHLDPRSSLRKPPVFLRQYNMYSLIPENRRTWALKHLPGDHQAIWNCLLRVWQMHCCRNREEAALKKLSICDMTTRFTLSREFLGESSDVGPSTLILQVWEMLDGIPCYAGAVLGFLSQLGFQEVNLKLRSTRPWGAFKPDLVLFLDDALSLPNFSTLTRVTLQVSLKHPPSACKRNFAPLMLPRTYARGLMELVDDCKRSNCVIHRPPPSVSPLPAPSGPPTILDLW</sequence>
<name>A0A4V2MVH3_9APHY</name>
<organism evidence="2 3">
    <name type="scientific">Steccherinum ochraceum</name>
    <dbReference type="NCBI Taxonomy" id="92696"/>
    <lineage>
        <taxon>Eukaryota</taxon>
        <taxon>Fungi</taxon>
        <taxon>Dikarya</taxon>
        <taxon>Basidiomycota</taxon>
        <taxon>Agaricomycotina</taxon>
        <taxon>Agaricomycetes</taxon>
        <taxon>Polyporales</taxon>
        <taxon>Steccherinaceae</taxon>
        <taxon>Steccherinum</taxon>
    </lineage>
</organism>
<comment type="caution">
    <text evidence="2">The sequence shown here is derived from an EMBL/GenBank/DDBJ whole genome shotgun (WGS) entry which is preliminary data.</text>
</comment>
<keyword evidence="3" id="KW-1185">Reference proteome</keyword>
<evidence type="ECO:0000313" key="2">
    <source>
        <dbReference type="EMBL" id="TCD62417.1"/>
    </source>
</evidence>
<gene>
    <name evidence="2" type="ORF">EIP91_006918</name>
</gene>